<dbReference type="SUPFAM" id="SSF53756">
    <property type="entry name" value="UDP-Glycosyltransferase/glycogen phosphorylase"/>
    <property type="match status" value="1"/>
</dbReference>
<organism evidence="2 3">
    <name type="scientific">Microbacter margulisiae</name>
    <dbReference type="NCBI Taxonomy" id="1350067"/>
    <lineage>
        <taxon>Bacteria</taxon>
        <taxon>Pseudomonadati</taxon>
        <taxon>Bacteroidota</taxon>
        <taxon>Bacteroidia</taxon>
        <taxon>Bacteroidales</taxon>
        <taxon>Porphyromonadaceae</taxon>
        <taxon>Microbacter</taxon>
    </lineage>
</organism>
<dbReference type="GO" id="GO:0016757">
    <property type="term" value="F:glycosyltransferase activity"/>
    <property type="evidence" value="ECO:0007669"/>
    <property type="project" value="InterPro"/>
</dbReference>
<dbReference type="Proteomes" id="UP000544222">
    <property type="component" value="Unassembled WGS sequence"/>
</dbReference>
<comment type="caution">
    <text evidence="2">The sequence shown here is derived from an EMBL/GenBank/DDBJ whole genome shotgun (WGS) entry which is preliminary data.</text>
</comment>
<dbReference type="AlphaFoldDB" id="A0A7W5DRP6"/>
<feature type="domain" description="Glycosyl transferase family 1" evidence="1">
    <location>
        <begin position="236"/>
        <end position="383"/>
    </location>
</feature>
<reference evidence="2 3" key="1">
    <citation type="submission" date="2020-08" db="EMBL/GenBank/DDBJ databases">
        <title>Genomic Encyclopedia of Type Strains, Phase IV (KMG-IV): sequencing the most valuable type-strain genomes for metagenomic binning, comparative biology and taxonomic classification.</title>
        <authorList>
            <person name="Goeker M."/>
        </authorList>
    </citation>
    <scope>NUCLEOTIDE SEQUENCE [LARGE SCALE GENOMIC DNA]</scope>
    <source>
        <strain evidence="2 3">DSM 27471</strain>
    </source>
</reference>
<dbReference type="EMBL" id="JACHYB010000002">
    <property type="protein sequence ID" value="MBB3187837.1"/>
    <property type="molecule type" value="Genomic_DNA"/>
</dbReference>
<dbReference type="InterPro" id="IPR050194">
    <property type="entry name" value="Glycosyltransferase_grp1"/>
</dbReference>
<dbReference type="InterPro" id="IPR001296">
    <property type="entry name" value="Glyco_trans_1"/>
</dbReference>
<proteinExistence type="predicted"/>
<evidence type="ECO:0000313" key="2">
    <source>
        <dbReference type="EMBL" id="MBB3187837.1"/>
    </source>
</evidence>
<accession>A0A7W5DRP6</accession>
<sequence>MNTRLILLTDSFPFGNKETFLETEIGFLSDAFASVHLFPLHGEGDVRPQAGNVVVHAPFLPFDPKNQKRLFIAGLCNTGPLGFALKELITKSIYTNPVHLRVWSAALLVLRAAHANRSRMKELQALIDAETVVYSYWGDKLALLMPFLKAGHQDLQRVARFHRTDLYEEFKGGYIPFRQLLLPTLSHCVFISEDGQEYMTRRYAQWIRHAHLFRLGVVDNGLNTADASSVFHLVSCSYMVPVKRISLLIEALQLIHVSLKWTHIGTGPLYETISNRSKQLPDCVTVELAGSKTNREVLNYYATTPIDLFINVSENEGVPVSIMEALSFGIPVIATDAGGTREIVDEAVGKLLPVDISADGVAQAIVSYMRQENKATIRKNARERWQERCDATRNYSEFARFLQGVTD</sequence>
<gene>
    <name evidence="2" type="ORF">FHX64_002035</name>
</gene>
<dbReference type="Gene3D" id="3.40.50.2000">
    <property type="entry name" value="Glycogen Phosphorylase B"/>
    <property type="match status" value="1"/>
</dbReference>
<keyword evidence="3" id="KW-1185">Reference proteome</keyword>
<dbReference type="RefSeq" id="WP_183413656.1">
    <property type="nucleotide sequence ID" value="NZ_JACHYB010000002.1"/>
</dbReference>
<dbReference type="PANTHER" id="PTHR45947">
    <property type="entry name" value="SULFOQUINOVOSYL TRANSFERASE SQD2"/>
    <property type="match status" value="1"/>
</dbReference>
<evidence type="ECO:0000313" key="3">
    <source>
        <dbReference type="Proteomes" id="UP000544222"/>
    </source>
</evidence>
<keyword evidence="2" id="KW-0808">Transferase</keyword>
<dbReference type="PANTHER" id="PTHR45947:SF15">
    <property type="entry name" value="TEICHURONIC ACID BIOSYNTHESIS GLYCOSYLTRANSFERASE TUAC-RELATED"/>
    <property type="match status" value="1"/>
</dbReference>
<dbReference type="Pfam" id="PF00534">
    <property type="entry name" value="Glycos_transf_1"/>
    <property type="match status" value="1"/>
</dbReference>
<name>A0A7W5DRP6_9PORP</name>
<evidence type="ECO:0000259" key="1">
    <source>
        <dbReference type="Pfam" id="PF00534"/>
    </source>
</evidence>
<protein>
    <submittedName>
        <fullName evidence="2">Glycosyltransferase involved in cell wall biosynthesis</fullName>
    </submittedName>
</protein>